<sequence length="655" mass="69962">MRVPFTRSACVVLAASAAALSSVPPAEAVELPNGGHITGSIVQPADEDAHFLVASQGDHIELRIADVGETSFVPMIELYDPNGVRVGYDYGGVAASVAHAALATGTYTVRVSDYYDSNSGTYDLYFAEIPGANELGALSNDSVTTESIDLGDLDTFRIDATIGNHIELRIADVGETGFVPMIELFDPNGARVGYDYGNVAASVALTAAMNGAYTVLVKDYYEVNTGTYDLYFARMPGANELGALANDSVTTESIDLGDLDTFRIDATIGNHIELRISDVGETGFVPMIELFDPSGARVGYDYSDIAASVALTAAMNGAYTVLVKDYYEVNTGTYDLYFARMPGANELGVLANDSVTREPIDLGDLDTFRVDANIGNRIVLRIADIGATGFTPMIELFDPNGTRVAYDYGGVAATIVHVAAMNGAYSVLVKDYYEGSTGTYDLYFTRIPGANEHGLIAEGSATPGSVALGDLDTFSLDGTIGNLIELRIEDIGDPGLVPMIELFDPNGTRVAYDYGGSEASIQHVPSQTGTYIALVSDYYEVNTGLYALYYNFEGASDIDVTSEVPRVAALLGADRNPVDGRAGTVGIRYAVPAAERVVFELYQPNGRRVEAMNAQHSAAGVYEFQVPVDELSSGVYFYRLTAGEFRATERLVVTR</sequence>
<dbReference type="Proteomes" id="UP000739538">
    <property type="component" value="Unassembled WGS sequence"/>
</dbReference>
<reference evidence="2" key="2">
    <citation type="journal article" date="2021" name="Microbiome">
        <title>Successional dynamics and alternative stable states in a saline activated sludge microbial community over 9 years.</title>
        <authorList>
            <person name="Wang Y."/>
            <person name="Ye J."/>
            <person name="Ju F."/>
            <person name="Liu L."/>
            <person name="Boyd J.A."/>
            <person name="Deng Y."/>
            <person name="Parks D.H."/>
            <person name="Jiang X."/>
            <person name="Yin X."/>
            <person name="Woodcroft B.J."/>
            <person name="Tyson G.W."/>
            <person name="Hugenholtz P."/>
            <person name="Polz M.F."/>
            <person name="Zhang T."/>
        </authorList>
    </citation>
    <scope>NUCLEOTIDE SEQUENCE</scope>
    <source>
        <strain evidence="2">HKST-UBA02</strain>
    </source>
</reference>
<comment type="caution">
    <text evidence="2">The sequence shown here is derived from an EMBL/GenBank/DDBJ whole genome shotgun (WGS) entry which is preliminary data.</text>
</comment>
<gene>
    <name evidence="2" type="ORF">KDA27_25945</name>
</gene>
<evidence type="ECO:0000313" key="2">
    <source>
        <dbReference type="EMBL" id="MCA9759261.1"/>
    </source>
</evidence>
<evidence type="ECO:0000256" key="1">
    <source>
        <dbReference type="SAM" id="SignalP"/>
    </source>
</evidence>
<evidence type="ECO:0000313" key="3">
    <source>
        <dbReference type="Proteomes" id="UP000739538"/>
    </source>
</evidence>
<proteinExistence type="predicted"/>
<keyword evidence="1" id="KW-0732">Signal</keyword>
<name>A0A956SGE0_UNCEI</name>
<feature type="chain" id="PRO_5038039235" evidence="1">
    <location>
        <begin position="29"/>
        <end position="655"/>
    </location>
</feature>
<reference evidence="2" key="1">
    <citation type="submission" date="2020-04" db="EMBL/GenBank/DDBJ databases">
        <authorList>
            <person name="Zhang T."/>
        </authorList>
    </citation>
    <scope>NUCLEOTIDE SEQUENCE</scope>
    <source>
        <strain evidence="2">HKST-UBA02</strain>
    </source>
</reference>
<dbReference type="EMBL" id="JAGQHS010000298">
    <property type="protein sequence ID" value="MCA9759261.1"/>
    <property type="molecule type" value="Genomic_DNA"/>
</dbReference>
<organism evidence="2 3">
    <name type="scientific">Eiseniibacteriota bacterium</name>
    <dbReference type="NCBI Taxonomy" id="2212470"/>
    <lineage>
        <taxon>Bacteria</taxon>
        <taxon>Candidatus Eiseniibacteriota</taxon>
    </lineage>
</organism>
<dbReference type="AlphaFoldDB" id="A0A956SGE0"/>
<feature type="signal peptide" evidence="1">
    <location>
        <begin position="1"/>
        <end position="28"/>
    </location>
</feature>
<accession>A0A956SGE0</accession>
<dbReference type="Gene3D" id="2.60.120.380">
    <property type="match status" value="5"/>
</dbReference>
<protein>
    <submittedName>
        <fullName evidence="2">T9SS type A sorting domain-containing protein</fullName>
    </submittedName>
</protein>